<feature type="transmembrane region" description="Helical" evidence="2">
    <location>
        <begin position="157"/>
        <end position="177"/>
    </location>
</feature>
<dbReference type="AlphaFoldDB" id="A0AB39UCB3"/>
<dbReference type="RefSeq" id="WP_369341156.1">
    <property type="nucleotide sequence ID" value="NZ_CP129675.1"/>
</dbReference>
<feature type="compositionally biased region" description="Basic and acidic residues" evidence="1">
    <location>
        <begin position="1"/>
        <end position="11"/>
    </location>
</feature>
<evidence type="ECO:0000313" key="5">
    <source>
        <dbReference type="EMBL" id="XDS50184.1"/>
    </source>
</evidence>
<dbReference type="InterPro" id="IPR009781">
    <property type="entry name" value="DUF1345"/>
</dbReference>
<feature type="region of interest" description="Disordered" evidence="1">
    <location>
        <begin position="1"/>
        <end position="52"/>
    </location>
</feature>
<protein>
    <submittedName>
        <fullName evidence="3">DUF1345 domain-containing protein</fullName>
    </submittedName>
</protein>
<dbReference type="EMBL" id="CP129682">
    <property type="protein sequence ID" value="XDS48960.1"/>
    <property type="molecule type" value="Genomic_DNA"/>
</dbReference>
<feature type="transmembrane region" description="Helical" evidence="2">
    <location>
        <begin position="83"/>
        <end position="103"/>
    </location>
</feature>
<keyword evidence="2" id="KW-1133">Transmembrane helix</keyword>
<evidence type="ECO:0000313" key="4">
    <source>
        <dbReference type="EMBL" id="XDS48960.1"/>
    </source>
</evidence>
<feature type="transmembrane region" description="Helical" evidence="2">
    <location>
        <begin position="124"/>
        <end position="145"/>
    </location>
</feature>
<dbReference type="KEGG" id="bfk:QN062_07235"/>
<feature type="transmembrane region" description="Helical" evidence="2">
    <location>
        <begin position="59"/>
        <end position="77"/>
    </location>
</feature>
<proteinExistence type="predicted"/>
<name>A0AB39UCB3_9BIFI</name>
<keyword evidence="2" id="KW-0472">Membrane</keyword>
<evidence type="ECO:0000313" key="3">
    <source>
        <dbReference type="EMBL" id="XDS46260.1"/>
    </source>
</evidence>
<evidence type="ECO:0000256" key="2">
    <source>
        <dbReference type="SAM" id="Phobius"/>
    </source>
</evidence>
<accession>A0AB39UCB3</accession>
<keyword evidence="2" id="KW-0812">Transmembrane</keyword>
<dbReference type="Pfam" id="PF07077">
    <property type="entry name" value="DUF1345"/>
    <property type="match status" value="1"/>
</dbReference>
<gene>
    <name evidence="5" type="ORF">QN062_07235</name>
    <name evidence="4" type="ORF">QN216_01430</name>
    <name evidence="3" type="ORF">QN217_09025</name>
</gene>
<evidence type="ECO:0000256" key="1">
    <source>
        <dbReference type="SAM" id="MobiDB-lite"/>
    </source>
</evidence>
<dbReference type="EMBL" id="CP129683">
    <property type="protein sequence ID" value="XDS50184.1"/>
    <property type="molecule type" value="Genomic_DNA"/>
</dbReference>
<organism evidence="3">
    <name type="scientific">Bifidobacterium fermentum</name>
    <dbReference type="NCBI Taxonomy" id="3059035"/>
    <lineage>
        <taxon>Bacteria</taxon>
        <taxon>Bacillati</taxon>
        <taxon>Actinomycetota</taxon>
        <taxon>Actinomycetes</taxon>
        <taxon>Bifidobacteriales</taxon>
        <taxon>Bifidobacteriaceae</taxon>
        <taxon>Bifidobacterium</taxon>
    </lineage>
</organism>
<sequence length="258" mass="27724">MSSEIRPERETGSGSGDESPHDAAASQSPDPPQTLPVLDAGNAAPAGSRGISRSGRRTSIMFAIGIPIGLLACFLGQNLPTSFVIGWACACIFYLVRVWSRIARFTGERTREHAQGEDPSRTTADIVIMISSVVSIVALVVMMSIGGSSQERTLPIAALTLSSILLTWGLIHTLYTLRYAEMYYSGSDPCIDFPGTKLPQYTDFAYLAFTMGMTFQVSDTDLTSTNVRRVALGHTLLSYLFNTLLIGATVNLLAGVMS</sequence>
<dbReference type="EMBL" id="CP129675">
    <property type="protein sequence ID" value="XDS46260.1"/>
    <property type="molecule type" value="Genomic_DNA"/>
</dbReference>
<reference evidence="3" key="1">
    <citation type="submission" date="2023-07" db="EMBL/GenBank/DDBJ databases">
        <title>Bifidobacterium aquikefiriaerophilum sp. nov. and Bifidobacterium eccum sp. nov., isolated from water kefir.</title>
        <authorList>
            <person name="Breselge S."/>
            <person name="Bellassi P."/>
            <person name="Barcenilla C."/>
            <person name="Alvarez-Ordonez A."/>
            <person name="Morelli L."/>
            <person name="Cotter P.D."/>
        </authorList>
    </citation>
    <scope>NUCLEOTIDE SEQUENCE</scope>
    <source>
        <strain evidence="5">WK012_4_13</strain>
        <strain evidence="4">WK013_4_14</strain>
        <strain evidence="3">WK048_4_13</strain>
    </source>
</reference>
<feature type="transmembrane region" description="Helical" evidence="2">
    <location>
        <begin position="236"/>
        <end position="257"/>
    </location>
</feature>